<dbReference type="GO" id="GO:0005886">
    <property type="term" value="C:plasma membrane"/>
    <property type="evidence" value="ECO:0007669"/>
    <property type="project" value="UniProtKB-SubCell"/>
</dbReference>
<dbReference type="STRING" id="1215104.GCA_000730585_04427"/>
<evidence type="ECO:0000259" key="7">
    <source>
        <dbReference type="Pfam" id="PF02706"/>
    </source>
</evidence>
<keyword evidence="5 6" id="KW-0472">Membrane</keyword>
<dbReference type="PANTHER" id="PTHR32309:SF13">
    <property type="entry name" value="FERRIC ENTEROBACTIN TRANSPORT PROTEIN FEPE"/>
    <property type="match status" value="1"/>
</dbReference>
<evidence type="ECO:0000256" key="5">
    <source>
        <dbReference type="ARBA" id="ARBA00023136"/>
    </source>
</evidence>
<dbReference type="EMBL" id="FZOL01000015">
    <property type="protein sequence ID" value="SNS79434.1"/>
    <property type="molecule type" value="Genomic_DNA"/>
</dbReference>
<dbReference type="OrthoDB" id="8113255at2"/>
<reference evidence="9" key="1">
    <citation type="submission" date="2017-06" db="EMBL/GenBank/DDBJ databases">
        <authorList>
            <person name="Varghese N."/>
            <person name="Submissions S."/>
        </authorList>
    </citation>
    <scope>NUCLEOTIDE SEQUENCE [LARGE SCALE GENOMIC DNA]</scope>
    <source>
        <strain evidence="9">DSM 22348</strain>
    </source>
</reference>
<evidence type="ECO:0000256" key="6">
    <source>
        <dbReference type="SAM" id="Phobius"/>
    </source>
</evidence>
<keyword evidence="3 6" id="KW-0812">Transmembrane</keyword>
<dbReference type="GO" id="GO:0004713">
    <property type="term" value="F:protein tyrosine kinase activity"/>
    <property type="evidence" value="ECO:0007669"/>
    <property type="project" value="TreeGrafter"/>
</dbReference>
<evidence type="ECO:0000313" key="9">
    <source>
        <dbReference type="Proteomes" id="UP000198407"/>
    </source>
</evidence>
<feature type="transmembrane region" description="Helical" evidence="6">
    <location>
        <begin position="28"/>
        <end position="47"/>
    </location>
</feature>
<name>A0A239HGQ0_9PSED</name>
<dbReference type="PANTHER" id="PTHR32309">
    <property type="entry name" value="TYROSINE-PROTEIN KINASE"/>
    <property type="match status" value="1"/>
</dbReference>
<protein>
    <submittedName>
        <fullName evidence="8">Chain length determinant protein (Polysaccharide antigen chain regulator)</fullName>
    </submittedName>
</protein>
<dbReference type="SUPFAM" id="SSF160355">
    <property type="entry name" value="Bacterial polysaccharide co-polymerase-like"/>
    <property type="match status" value="1"/>
</dbReference>
<dbReference type="InterPro" id="IPR003856">
    <property type="entry name" value="LPS_length_determ_N"/>
</dbReference>
<feature type="transmembrane region" description="Helical" evidence="6">
    <location>
        <begin position="319"/>
        <end position="343"/>
    </location>
</feature>
<keyword evidence="2" id="KW-1003">Cell membrane</keyword>
<dbReference type="Pfam" id="PF02706">
    <property type="entry name" value="Wzz"/>
    <property type="match status" value="1"/>
</dbReference>
<evidence type="ECO:0000313" key="8">
    <source>
        <dbReference type="EMBL" id="SNS79434.1"/>
    </source>
</evidence>
<evidence type="ECO:0000256" key="2">
    <source>
        <dbReference type="ARBA" id="ARBA00022475"/>
    </source>
</evidence>
<evidence type="ECO:0000256" key="4">
    <source>
        <dbReference type="ARBA" id="ARBA00022989"/>
    </source>
</evidence>
<gene>
    <name evidence="8" type="ORF">SAMN05444352_11559</name>
</gene>
<dbReference type="InterPro" id="IPR050445">
    <property type="entry name" value="Bact_polysacc_biosynth/exp"/>
</dbReference>
<evidence type="ECO:0000256" key="3">
    <source>
        <dbReference type="ARBA" id="ARBA00022692"/>
    </source>
</evidence>
<proteinExistence type="predicted"/>
<feature type="domain" description="Polysaccharide chain length determinant N-terminal" evidence="7">
    <location>
        <begin position="12"/>
        <end position="108"/>
    </location>
</feature>
<keyword evidence="4 6" id="KW-1133">Transmembrane helix</keyword>
<dbReference type="Proteomes" id="UP000198407">
    <property type="component" value="Unassembled WGS sequence"/>
</dbReference>
<keyword evidence="9" id="KW-1185">Reference proteome</keyword>
<accession>A0A239HGQ0</accession>
<organism evidence="8 9">
    <name type="scientific">Pseudomonas japonica</name>
    <dbReference type="NCBI Taxonomy" id="256466"/>
    <lineage>
        <taxon>Bacteria</taxon>
        <taxon>Pseudomonadati</taxon>
        <taxon>Pseudomonadota</taxon>
        <taxon>Gammaproteobacteria</taxon>
        <taxon>Pseudomonadales</taxon>
        <taxon>Pseudomonadaceae</taxon>
        <taxon>Pseudomonas</taxon>
    </lineage>
</organism>
<evidence type="ECO:0000256" key="1">
    <source>
        <dbReference type="ARBA" id="ARBA00004651"/>
    </source>
</evidence>
<sequence length="353" mass="39110">MRDNRERLSITEEVDLIELIERLWRRKLLIFGTALTVLIAAVAYVFLATPIYQAKVFVQAPTQNDIANLNYGRSEGQGGLGVLTVKEVYDTYLRNLLSESLRRKFFREVYLPSLDGKVTDRGQDELYARYVKALRVTVAGKDTPDRYSITADLPDAQQAVKWVTLYARMAGDLAKQEVLKDARSDALVKAGNLEQEIASVQETARKRREDQIVQLREALAVARSIGLEKPPIISGNLSTEVSARMDGSLTYMRGSKALEAEIENLEKRPSDDPFISGLRAQQAGLAFFRSLDVPAESITVYRLDGDVELPDKPIEPRKLLIIVAAAVLGLLLGCIAAIIANLLRGRVRVGPGA</sequence>
<dbReference type="Gene3D" id="3.30.1890.10">
    <property type="entry name" value="FepE-like"/>
    <property type="match status" value="1"/>
</dbReference>
<comment type="subcellular location">
    <subcellularLocation>
        <location evidence="1">Cell membrane</location>
        <topology evidence="1">Multi-pass membrane protein</topology>
    </subcellularLocation>
</comment>
<dbReference type="RefSeq" id="WP_042122497.1">
    <property type="nucleotide sequence ID" value="NZ_FZOL01000015.1"/>
</dbReference>
<dbReference type="AlphaFoldDB" id="A0A239HGQ0"/>